<evidence type="ECO:0000313" key="3">
    <source>
        <dbReference type="EMBL" id="BBO69024.1"/>
    </source>
</evidence>
<dbReference type="GO" id="GO:0006635">
    <property type="term" value="P:fatty acid beta-oxidation"/>
    <property type="evidence" value="ECO:0007669"/>
    <property type="project" value="TreeGrafter"/>
</dbReference>
<dbReference type="RefSeq" id="WP_155317108.1">
    <property type="nucleotide sequence ID" value="NZ_AP021874.1"/>
</dbReference>
<proteinExistence type="inferred from homology"/>
<dbReference type="InterPro" id="IPR001753">
    <property type="entry name" value="Enoyl-CoA_hydra/iso"/>
</dbReference>
<dbReference type="SUPFAM" id="SSF52096">
    <property type="entry name" value="ClpP/crotonase"/>
    <property type="match status" value="1"/>
</dbReference>
<evidence type="ECO:0000256" key="1">
    <source>
        <dbReference type="ARBA" id="ARBA00005254"/>
    </source>
</evidence>
<dbReference type="KEGG" id="dalk:DSCA_29540"/>
<dbReference type="GO" id="GO:0003824">
    <property type="term" value="F:catalytic activity"/>
    <property type="evidence" value="ECO:0007669"/>
    <property type="project" value="InterPro"/>
</dbReference>
<dbReference type="InterPro" id="IPR029045">
    <property type="entry name" value="ClpP/crotonase-like_dom_sf"/>
</dbReference>
<dbReference type="PANTHER" id="PTHR11941:SF54">
    <property type="entry name" value="ENOYL-COA HYDRATASE, MITOCHONDRIAL"/>
    <property type="match status" value="1"/>
</dbReference>
<dbReference type="Pfam" id="PF00378">
    <property type="entry name" value="ECH_1"/>
    <property type="match status" value="1"/>
</dbReference>
<dbReference type="InterPro" id="IPR018376">
    <property type="entry name" value="Enoyl-CoA_hyd/isom_CS"/>
</dbReference>
<keyword evidence="4" id="KW-1185">Reference proteome</keyword>
<dbReference type="Gene3D" id="3.90.226.10">
    <property type="entry name" value="2-enoyl-CoA Hydratase, Chain A, domain 1"/>
    <property type="match status" value="1"/>
</dbReference>
<comment type="similarity">
    <text evidence="1 2">Belongs to the enoyl-CoA hydratase/isomerase family.</text>
</comment>
<dbReference type="Proteomes" id="UP000427906">
    <property type="component" value="Chromosome"/>
</dbReference>
<gene>
    <name evidence="3" type="primary">paaG_1</name>
    <name evidence="3" type="ORF">DSCA_29540</name>
</gene>
<name>A0A5K7YRW1_9BACT</name>
<organism evidence="3 4">
    <name type="scientific">Desulfosarcina alkanivorans</name>
    <dbReference type="NCBI Taxonomy" id="571177"/>
    <lineage>
        <taxon>Bacteria</taxon>
        <taxon>Pseudomonadati</taxon>
        <taxon>Thermodesulfobacteriota</taxon>
        <taxon>Desulfobacteria</taxon>
        <taxon>Desulfobacterales</taxon>
        <taxon>Desulfosarcinaceae</taxon>
        <taxon>Desulfosarcina</taxon>
    </lineage>
</organism>
<dbReference type="CDD" id="cd06558">
    <property type="entry name" value="crotonase-like"/>
    <property type="match status" value="1"/>
</dbReference>
<dbReference type="OrthoDB" id="5365311at2"/>
<protein>
    <submittedName>
        <fullName evidence="3">Enoyl-CoA hydratase</fullName>
    </submittedName>
</protein>
<reference evidence="3 4" key="1">
    <citation type="submission" date="2019-11" db="EMBL/GenBank/DDBJ databases">
        <title>Comparative genomics of hydrocarbon-degrading Desulfosarcina strains.</title>
        <authorList>
            <person name="Watanabe M."/>
            <person name="Kojima H."/>
            <person name="Fukui M."/>
        </authorList>
    </citation>
    <scope>NUCLEOTIDE SEQUENCE [LARGE SCALE GENOMIC DNA]</scope>
    <source>
        <strain evidence="3 4">PL12</strain>
    </source>
</reference>
<sequence>MKFVKVEIVDGIAAVSLGRGKVNALNDTIVDELMQCLEKLAADGDIRAIVLTGRGKFFSFGFDIPEFLAFSKAAFTDFLTRFAGLYAYLFTFPKPVVAALNGHTIAGGCMLALACDYRIMISGRAKISLNEITFGASVFAGSTEMLRFWVGSARATEVLYSGAMYSAEEALDIGLVQAVSPGESLIDRARQVADDLAAKPAPAFSGIKSLLRKPVAEEMMRHEAASIREFVEIWYTEDTWVNIQNIKIR</sequence>
<dbReference type="EMBL" id="AP021874">
    <property type="protein sequence ID" value="BBO69024.1"/>
    <property type="molecule type" value="Genomic_DNA"/>
</dbReference>
<evidence type="ECO:0000313" key="4">
    <source>
        <dbReference type="Proteomes" id="UP000427906"/>
    </source>
</evidence>
<dbReference type="AlphaFoldDB" id="A0A5K7YRW1"/>
<evidence type="ECO:0000256" key="2">
    <source>
        <dbReference type="RuleBase" id="RU003707"/>
    </source>
</evidence>
<dbReference type="PANTHER" id="PTHR11941">
    <property type="entry name" value="ENOYL-COA HYDRATASE-RELATED"/>
    <property type="match status" value="1"/>
</dbReference>
<accession>A0A5K7YRW1</accession>
<dbReference type="PROSITE" id="PS00166">
    <property type="entry name" value="ENOYL_COA_HYDRATASE"/>
    <property type="match status" value="1"/>
</dbReference>